<name>A0A182UBH4_9DIPT</name>
<evidence type="ECO:0000313" key="2">
    <source>
        <dbReference type="Proteomes" id="UP000075902"/>
    </source>
</evidence>
<dbReference type="VEuPathDB" id="VectorBase:AMEC017397"/>
<dbReference type="EnsemblMetazoa" id="AMEC017397-RA">
    <property type="protein sequence ID" value="AMEC017397-PA"/>
    <property type="gene ID" value="AMEC017397"/>
</dbReference>
<keyword evidence="2" id="KW-1185">Reference proteome</keyword>
<reference evidence="2" key="1">
    <citation type="submission" date="2014-01" db="EMBL/GenBank/DDBJ databases">
        <title>The Genome Sequence of Anopheles melas CM1001059_A (V2).</title>
        <authorList>
            <consortium name="The Broad Institute Genomics Platform"/>
            <person name="Neafsey D.E."/>
            <person name="Besansky N."/>
            <person name="Howell P."/>
            <person name="Walton C."/>
            <person name="Young S.K."/>
            <person name="Zeng Q."/>
            <person name="Gargeya S."/>
            <person name="Fitzgerald M."/>
            <person name="Haas B."/>
            <person name="Abouelleil A."/>
            <person name="Allen A.W."/>
            <person name="Alvarado L."/>
            <person name="Arachchi H.M."/>
            <person name="Berlin A.M."/>
            <person name="Chapman S.B."/>
            <person name="Gainer-Dewar J."/>
            <person name="Goldberg J."/>
            <person name="Griggs A."/>
            <person name="Gujja S."/>
            <person name="Hansen M."/>
            <person name="Howarth C."/>
            <person name="Imamovic A."/>
            <person name="Ireland A."/>
            <person name="Larimer J."/>
            <person name="McCowan C."/>
            <person name="Murphy C."/>
            <person name="Pearson M."/>
            <person name="Poon T.W."/>
            <person name="Priest M."/>
            <person name="Roberts A."/>
            <person name="Saif S."/>
            <person name="Shea T."/>
            <person name="Sisk P."/>
            <person name="Sykes S."/>
            <person name="Wortman J."/>
            <person name="Nusbaum C."/>
            <person name="Birren B."/>
        </authorList>
    </citation>
    <scope>NUCLEOTIDE SEQUENCE [LARGE SCALE GENOMIC DNA]</scope>
    <source>
        <strain evidence="2">CM1001059</strain>
    </source>
</reference>
<organism evidence="1 2">
    <name type="scientific">Anopheles melas</name>
    <dbReference type="NCBI Taxonomy" id="34690"/>
    <lineage>
        <taxon>Eukaryota</taxon>
        <taxon>Metazoa</taxon>
        <taxon>Ecdysozoa</taxon>
        <taxon>Arthropoda</taxon>
        <taxon>Hexapoda</taxon>
        <taxon>Insecta</taxon>
        <taxon>Pterygota</taxon>
        <taxon>Neoptera</taxon>
        <taxon>Endopterygota</taxon>
        <taxon>Diptera</taxon>
        <taxon>Nematocera</taxon>
        <taxon>Culicoidea</taxon>
        <taxon>Culicidae</taxon>
        <taxon>Anophelinae</taxon>
        <taxon>Anopheles</taxon>
    </lineage>
</organism>
<dbReference type="Proteomes" id="UP000075902">
    <property type="component" value="Unassembled WGS sequence"/>
</dbReference>
<evidence type="ECO:0000313" key="1">
    <source>
        <dbReference type="EnsemblMetazoa" id="AMEC017397-PA"/>
    </source>
</evidence>
<proteinExistence type="predicted"/>
<protein>
    <submittedName>
        <fullName evidence="1">Uncharacterized protein</fullName>
    </submittedName>
</protein>
<sequence>MEEGNGLSDFVNTVSMYTTGFDAPAGRVMLNVTPFGVVVSVSFSSFLEESFAEMKANFSRSASGTTNRMPESFTASSGILEIELNASFTRSRSRMYVFKPD</sequence>
<dbReference type="AlphaFoldDB" id="A0A182UBH4"/>
<reference evidence="1" key="2">
    <citation type="submission" date="2020-05" db="UniProtKB">
        <authorList>
            <consortium name="EnsemblMetazoa"/>
        </authorList>
    </citation>
    <scope>IDENTIFICATION</scope>
    <source>
        <strain evidence="1">CM1001059</strain>
    </source>
</reference>
<accession>A0A182UBH4</accession>